<organism evidence="4 5">
    <name type="scientific">Astrephomene gubernaculifera</name>
    <dbReference type="NCBI Taxonomy" id="47775"/>
    <lineage>
        <taxon>Eukaryota</taxon>
        <taxon>Viridiplantae</taxon>
        <taxon>Chlorophyta</taxon>
        <taxon>core chlorophytes</taxon>
        <taxon>Chlorophyceae</taxon>
        <taxon>CS clade</taxon>
        <taxon>Chlamydomonadales</taxon>
        <taxon>Astrephomenaceae</taxon>
        <taxon>Astrephomene</taxon>
    </lineage>
</organism>
<dbReference type="InterPro" id="IPR050452">
    <property type="entry name" value="Metacaspase"/>
</dbReference>
<evidence type="ECO:0000256" key="2">
    <source>
        <dbReference type="SAM" id="MobiDB-lite"/>
    </source>
</evidence>
<evidence type="ECO:0000256" key="1">
    <source>
        <dbReference type="ARBA" id="ARBA00009005"/>
    </source>
</evidence>
<keyword evidence="5" id="KW-1185">Reference proteome</keyword>
<dbReference type="GO" id="GO:0004197">
    <property type="term" value="F:cysteine-type endopeptidase activity"/>
    <property type="evidence" value="ECO:0007669"/>
    <property type="project" value="InterPro"/>
</dbReference>
<dbReference type="PANTHER" id="PTHR48104">
    <property type="entry name" value="METACASPASE-4"/>
    <property type="match status" value="1"/>
</dbReference>
<dbReference type="EMBL" id="BMAR01000001">
    <property type="protein sequence ID" value="GFR41029.1"/>
    <property type="molecule type" value="Genomic_DNA"/>
</dbReference>
<evidence type="ECO:0000313" key="5">
    <source>
        <dbReference type="Proteomes" id="UP001054857"/>
    </source>
</evidence>
<evidence type="ECO:0000259" key="3">
    <source>
        <dbReference type="Pfam" id="PF00656"/>
    </source>
</evidence>
<evidence type="ECO:0000313" key="4">
    <source>
        <dbReference type="EMBL" id="GFR41029.1"/>
    </source>
</evidence>
<dbReference type="GO" id="GO:0006508">
    <property type="term" value="P:proteolysis"/>
    <property type="evidence" value="ECO:0007669"/>
    <property type="project" value="InterPro"/>
</dbReference>
<dbReference type="GO" id="GO:0005737">
    <property type="term" value="C:cytoplasm"/>
    <property type="evidence" value="ECO:0007669"/>
    <property type="project" value="TreeGrafter"/>
</dbReference>
<dbReference type="AlphaFoldDB" id="A0AAD3HH12"/>
<sequence>MGGTSRTGESATLTGARPSADLSWRERAALPFSDLCGLLGDLLGGQRVDARNVRSQLGQLFGPDSSAKVQQVVQALQMLTAGVKAFTGDGDNGNGGGGLGGLMQLLCSCLAPPSTVEDGPTGQPANASSGPGAQYAVSGGNPGEPELLVTLPAPGSKPPPDQQLAADVGILITGCQSHETSADACPSGNPSKAHGALSNAIQTVVRQHHQQMPDQPLTFRNLVIGVRELLAKTGFSQNPCLECSDSNADTSFIVH</sequence>
<dbReference type="Gene3D" id="3.40.50.12660">
    <property type="match status" value="1"/>
</dbReference>
<protein>
    <recommendedName>
        <fullName evidence="3">Peptidase C14 caspase domain-containing protein</fullName>
    </recommendedName>
</protein>
<proteinExistence type="inferred from homology"/>
<dbReference type="Proteomes" id="UP001054857">
    <property type="component" value="Unassembled WGS sequence"/>
</dbReference>
<name>A0AAD3HH12_9CHLO</name>
<reference evidence="4 5" key="1">
    <citation type="journal article" date="2021" name="Sci. Rep.">
        <title>Genome sequencing of the multicellular alga Astrephomene provides insights into convergent evolution of germ-soma differentiation.</title>
        <authorList>
            <person name="Yamashita S."/>
            <person name="Yamamoto K."/>
            <person name="Matsuzaki R."/>
            <person name="Suzuki S."/>
            <person name="Yamaguchi H."/>
            <person name="Hirooka S."/>
            <person name="Minakuchi Y."/>
            <person name="Miyagishima S."/>
            <person name="Kawachi M."/>
            <person name="Toyoda A."/>
            <person name="Nozaki H."/>
        </authorList>
    </citation>
    <scope>NUCLEOTIDE SEQUENCE [LARGE SCALE GENOMIC DNA]</scope>
    <source>
        <strain evidence="4 5">NIES-4017</strain>
    </source>
</reference>
<feature type="domain" description="Peptidase C14 caspase" evidence="3">
    <location>
        <begin position="165"/>
        <end position="245"/>
    </location>
</feature>
<accession>A0AAD3HH12</accession>
<dbReference type="PANTHER" id="PTHR48104:SF30">
    <property type="entry name" value="METACASPASE-1"/>
    <property type="match status" value="1"/>
</dbReference>
<comment type="caution">
    <text evidence="4">The sequence shown here is derived from an EMBL/GenBank/DDBJ whole genome shotgun (WGS) entry which is preliminary data.</text>
</comment>
<feature type="region of interest" description="Disordered" evidence="2">
    <location>
        <begin position="114"/>
        <end position="145"/>
    </location>
</feature>
<dbReference type="InterPro" id="IPR011600">
    <property type="entry name" value="Pept_C14_caspase"/>
</dbReference>
<dbReference type="Pfam" id="PF00656">
    <property type="entry name" value="Peptidase_C14"/>
    <property type="match status" value="1"/>
</dbReference>
<gene>
    <name evidence="4" type="ORF">Agub_g1461</name>
</gene>
<comment type="similarity">
    <text evidence="1">Belongs to the peptidase C14B family.</text>
</comment>